<evidence type="ECO:0000256" key="2">
    <source>
        <dbReference type="ARBA" id="ARBA00022691"/>
    </source>
</evidence>
<keyword evidence="2" id="KW-0949">S-adenosyl-L-methionine</keyword>
<keyword evidence="3" id="KW-0479">Metal-binding</keyword>
<dbReference type="InterPro" id="IPR013785">
    <property type="entry name" value="Aldolase_TIM"/>
</dbReference>
<dbReference type="AlphaFoldDB" id="A0A412WWX0"/>
<dbReference type="InterPro" id="IPR051675">
    <property type="entry name" value="Endo/Exo/Phosphatase_dom_1"/>
</dbReference>
<dbReference type="SFLD" id="SFLDS00029">
    <property type="entry name" value="Radical_SAM"/>
    <property type="match status" value="1"/>
</dbReference>
<comment type="cofactor">
    <cofactor evidence="1">
        <name>[4Fe-4S] cluster</name>
        <dbReference type="ChEBI" id="CHEBI:49883"/>
    </cofactor>
</comment>
<dbReference type="NCBIfam" id="TIGR03916">
    <property type="entry name" value="rSAM_link_UDG"/>
    <property type="match status" value="1"/>
</dbReference>
<evidence type="ECO:0000313" key="6">
    <source>
        <dbReference type="EMBL" id="RGV31997.1"/>
    </source>
</evidence>
<dbReference type="Gene3D" id="1.10.150.320">
    <property type="entry name" value="Photosystem II 12 kDa extrinsic protein"/>
    <property type="match status" value="1"/>
</dbReference>
<evidence type="ECO:0000256" key="3">
    <source>
        <dbReference type="ARBA" id="ARBA00022723"/>
    </source>
</evidence>
<dbReference type="GO" id="GO:0051536">
    <property type="term" value="F:iron-sulfur cluster binding"/>
    <property type="evidence" value="ECO:0007669"/>
    <property type="project" value="UniProtKB-KW"/>
</dbReference>
<dbReference type="InterPro" id="IPR010994">
    <property type="entry name" value="RuvA_2-like"/>
</dbReference>
<dbReference type="InterPro" id="IPR023874">
    <property type="entry name" value="DNA_rSAM_put"/>
</dbReference>
<dbReference type="InterPro" id="IPR007197">
    <property type="entry name" value="rSAM"/>
</dbReference>
<dbReference type="PANTHER" id="PTHR21180:SF9">
    <property type="entry name" value="TYPE II SECRETION SYSTEM PROTEIN K"/>
    <property type="match status" value="1"/>
</dbReference>
<dbReference type="Gene3D" id="3.20.20.70">
    <property type="entry name" value="Aldolase class I"/>
    <property type="match status" value="1"/>
</dbReference>
<dbReference type="SUPFAM" id="SSF47781">
    <property type="entry name" value="RuvA domain 2-like"/>
    <property type="match status" value="1"/>
</dbReference>
<dbReference type="SUPFAM" id="SSF102114">
    <property type="entry name" value="Radical SAM enzymes"/>
    <property type="match status" value="1"/>
</dbReference>
<evidence type="ECO:0000313" key="7">
    <source>
        <dbReference type="Proteomes" id="UP000283589"/>
    </source>
</evidence>
<name>A0A412WWX0_9BACT</name>
<dbReference type="CDD" id="cd01335">
    <property type="entry name" value="Radical_SAM"/>
    <property type="match status" value="1"/>
</dbReference>
<evidence type="ECO:0000256" key="1">
    <source>
        <dbReference type="ARBA" id="ARBA00001966"/>
    </source>
</evidence>
<dbReference type="GO" id="GO:0046872">
    <property type="term" value="F:metal ion binding"/>
    <property type="evidence" value="ECO:0007669"/>
    <property type="project" value="UniProtKB-KW"/>
</dbReference>
<evidence type="ECO:0000256" key="5">
    <source>
        <dbReference type="ARBA" id="ARBA00023014"/>
    </source>
</evidence>
<dbReference type="GO" id="GO:0003824">
    <property type="term" value="F:catalytic activity"/>
    <property type="evidence" value="ECO:0007669"/>
    <property type="project" value="InterPro"/>
</dbReference>
<comment type="caution">
    <text evidence="6">The sequence shown here is derived from an EMBL/GenBank/DDBJ whole genome shotgun (WGS) entry which is preliminary data.</text>
</comment>
<sequence length="419" mass="48053">MDERVLDKLKILAESAKYDVSCASSGTSRSHKKGQIGSAEGWGICHSFAEDGRCISLLKIMLTNNCIYDCAYCINRRSNDLPRATFSVSELVNLTIEFYRRNYIEGLFLSSGVVRNPDYTMERLVKVVKDLRQVYRFNGYIHLKSIPGASQELVNEAGLYADRMSVNIEIPNEQSLQLLAPEKDFQSVFTPMRYIQQGMLQSAEERKKYRHAPRFVPAGQSTQMIVGATSDSDKDILHLTSALYKRPSMKRVYYSGFVPVNGYDNRLPALKQPPLVRENRLYQADWLLRFYNFKVDEIVDDSYPDLDLEIDPKLAWALRHPEAFPVDINRADYEMLLRVPGLGVKSAKMILTARRYSRLGTSHLKQIGVVLKKAQYFITCNELPTRTVNEIKPENVRRILTQRKANRIDDGQLIIPFVY</sequence>
<keyword evidence="5" id="KW-0411">Iron-sulfur</keyword>
<dbReference type="InterPro" id="IPR058240">
    <property type="entry name" value="rSAM_sf"/>
</dbReference>
<dbReference type="PANTHER" id="PTHR21180">
    <property type="entry name" value="ENDONUCLEASE/EXONUCLEASE/PHOSPHATASE FAMILY DOMAIN-CONTAINING PROTEIN 1"/>
    <property type="match status" value="1"/>
</dbReference>
<reference evidence="6 7" key="1">
    <citation type="submission" date="2018-08" db="EMBL/GenBank/DDBJ databases">
        <title>A genome reference for cultivated species of the human gut microbiota.</title>
        <authorList>
            <person name="Zou Y."/>
            <person name="Xue W."/>
            <person name="Luo G."/>
        </authorList>
    </citation>
    <scope>NUCLEOTIDE SEQUENCE [LARGE SCALE GENOMIC DNA]</scope>
    <source>
        <strain evidence="6 7">AF14-49</strain>
    </source>
</reference>
<dbReference type="STRING" id="1121130.GCA_000519105_02843"/>
<organism evidence="6 7">
    <name type="scientific">Butyricimonas virosa</name>
    <dbReference type="NCBI Taxonomy" id="544645"/>
    <lineage>
        <taxon>Bacteria</taxon>
        <taxon>Pseudomonadati</taxon>
        <taxon>Bacteroidota</taxon>
        <taxon>Bacteroidia</taxon>
        <taxon>Bacteroidales</taxon>
        <taxon>Odoribacteraceae</taxon>
        <taxon>Butyricimonas</taxon>
    </lineage>
</organism>
<gene>
    <name evidence="6" type="ORF">DWW18_15465</name>
</gene>
<accession>A0A412WWX0</accession>
<protein>
    <submittedName>
        <fullName evidence="6">Putative DNA modification/repair radical SAM protein</fullName>
    </submittedName>
</protein>
<dbReference type="EMBL" id="QRZA01000025">
    <property type="protein sequence ID" value="RGV31997.1"/>
    <property type="molecule type" value="Genomic_DNA"/>
</dbReference>
<evidence type="ECO:0000256" key="4">
    <source>
        <dbReference type="ARBA" id="ARBA00023004"/>
    </source>
</evidence>
<proteinExistence type="predicted"/>
<dbReference type="SFLD" id="SFLDG01102">
    <property type="entry name" value="Uncharacterised_Radical_SAM_Su"/>
    <property type="match status" value="1"/>
</dbReference>
<keyword evidence="4" id="KW-0408">Iron</keyword>
<dbReference type="RefSeq" id="WP_118261148.1">
    <property type="nucleotide sequence ID" value="NZ_CALBWO010000072.1"/>
</dbReference>
<dbReference type="Proteomes" id="UP000283589">
    <property type="component" value="Unassembled WGS sequence"/>
</dbReference>